<dbReference type="InterPro" id="IPR050551">
    <property type="entry name" value="Fructan_Metab_Enzymes"/>
</dbReference>
<keyword evidence="4" id="KW-0812">Transmembrane</keyword>
<dbReference type="AlphaFoldDB" id="A0AA38WJC4"/>
<dbReference type="SMART" id="SM00640">
    <property type="entry name" value="Glyco_32"/>
    <property type="match status" value="2"/>
</dbReference>
<dbReference type="GO" id="GO:0005975">
    <property type="term" value="P:carbohydrate metabolic process"/>
    <property type="evidence" value="ECO:0007669"/>
    <property type="project" value="InterPro"/>
</dbReference>
<feature type="domain" description="Glycosyl hydrolase family 32 C-terminal" evidence="6">
    <location>
        <begin position="1017"/>
        <end position="1219"/>
    </location>
</feature>
<dbReference type="FunFam" id="2.60.120.560:FF:000002">
    <property type="entry name" value="Beta-fructofuranosidase, insoluble isoenzyme CWINV1"/>
    <property type="match status" value="2"/>
</dbReference>
<dbReference type="SUPFAM" id="SSF75005">
    <property type="entry name" value="Arabinanase/levansucrase/invertase"/>
    <property type="match status" value="2"/>
</dbReference>
<dbReference type="SUPFAM" id="SSF49899">
    <property type="entry name" value="Concanavalin A-like lectins/glucanases"/>
    <property type="match status" value="2"/>
</dbReference>
<evidence type="ECO:0000256" key="2">
    <source>
        <dbReference type="ARBA" id="ARBA00022801"/>
    </source>
</evidence>
<evidence type="ECO:0000259" key="6">
    <source>
        <dbReference type="Pfam" id="PF08244"/>
    </source>
</evidence>
<evidence type="ECO:0000256" key="4">
    <source>
        <dbReference type="SAM" id="Phobius"/>
    </source>
</evidence>
<dbReference type="Pfam" id="PF08244">
    <property type="entry name" value="Glyco_hydro_32C"/>
    <property type="match status" value="2"/>
</dbReference>
<dbReference type="InterPro" id="IPR013320">
    <property type="entry name" value="ConA-like_dom_sf"/>
</dbReference>
<feature type="transmembrane region" description="Helical" evidence="4">
    <location>
        <begin position="30"/>
        <end position="48"/>
    </location>
</feature>
<keyword evidence="2" id="KW-0378">Hydrolase</keyword>
<dbReference type="InterPro" id="IPR013148">
    <property type="entry name" value="Glyco_hydro_32_N"/>
</dbReference>
<dbReference type="InterPro" id="IPR013189">
    <property type="entry name" value="Glyco_hydro_32_C"/>
</dbReference>
<comment type="caution">
    <text evidence="7">The sequence shown here is derived from an EMBL/GenBank/DDBJ whole genome shotgun (WGS) entry which is preliminary data.</text>
</comment>
<dbReference type="Gene3D" id="2.115.10.20">
    <property type="entry name" value="Glycosyl hydrolase domain, family 43"/>
    <property type="match status" value="2"/>
</dbReference>
<dbReference type="EMBL" id="JARYMX010000002">
    <property type="protein sequence ID" value="KAJ9563137.1"/>
    <property type="molecule type" value="Genomic_DNA"/>
</dbReference>
<gene>
    <name evidence="7" type="ORF">OSB04_008297</name>
</gene>
<organism evidence="7 8">
    <name type="scientific">Centaurea solstitialis</name>
    <name type="common">yellow star-thistle</name>
    <dbReference type="NCBI Taxonomy" id="347529"/>
    <lineage>
        <taxon>Eukaryota</taxon>
        <taxon>Viridiplantae</taxon>
        <taxon>Streptophyta</taxon>
        <taxon>Embryophyta</taxon>
        <taxon>Tracheophyta</taxon>
        <taxon>Spermatophyta</taxon>
        <taxon>Magnoliopsida</taxon>
        <taxon>eudicotyledons</taxon>
        <taxon>Gunneridae</taxon>
        <taxon>Pentapetalae</taxon>
        <taxon>asterids</taxon>
        <taxon>campanulids</taxon>
        <taxon>Asterales</taxon>
        <taxon>Asteraceae</taxon>
        <taxon>Carduoideae</taxon>
        <taxon>Cardueae</taxon>
        <taxon>Centaureinae</taxon>
        <taxon>Centaurea</taxon>
    </lineage>
</organism>
<keyword evidence="8" id="KW-1185">Reference proteome</keyword>
<evidence type="ECO:0008006" key="9">
    <source>
        <dbReference type="Google" id="ProtNLM"/>
    </source>
</evidence>
<dbReference type="InterPro" id="IPR001362">
    <property type="entry name" value="Glyco_hydro_32"/>
</dbReference>
<feature type="domain" description="Glycosyl hydrolase family 32 N-terminal" evidence="5">
    <location>
        <begin position="80"/>
        <end position="396"/>
    </location>
</feature>
<dbReference type="CDD" id="cd18624">
    <property type="entry name" value="GH32_Fruct1-like"/>
    <property type="match status" value="2"/>
</dbReference>
<dbReference type="Gene3D" id="2.60.120.560">
    <property type="entry name" value="Exo-inulinase, domain 1"/>
    <property type="match status" value="2"/>
</dbReference>
<feature type="domain" description="Glycosyl hydrolase family 32 N-terminal" evidence="5">
    <location>
        <begin position="698"/>
        <end position="1014"/>
    </location>
</feature>
<dbReference type="InterPro" id="IPR023296">
    <property type="entry name" value="Glyco_hydro_beta-prop_sf"/>
</dbReference>
<evidence type="ECO:0000256" key="3">
    <source>
        <dbReference type="ARBA" id="ARBA00023295"/>
    </source>
</evidence>
<dbReference type="Proteomes" id="UP001172457">
    <property type="component" value="Chromosome 2"/>
</dbReference>
<reference evidence="7" key="1">
    <citation type="submission" date="2023-03" db="EMBL/GenBank/DDBJ databases">
        <title>Chromosome-scale reference genome and RAD-based genetic map of yellow starthistle (Centaurea solstitialis) reveal putative structural variation and QTLs associated with invader traits.</title>
        <authorList>
            <person name="Reatini B."/>
            <person name="Cang F.A."/>
            <person name="Jiang Q."/>
            <person name="Mckibben M.T.W."/>
            <person name="Barker M.S."/>
            <person name="Rieseberg L.H."/>
            <person name="Dlugosch K.M."/>
        </authorList>
    </citation>
    <scope>NUCLEOTIDE SEQUENCE</scope>
    <source>
        <strain evidence="7">CAN-66</strain>
        <tissue evidence="7">Leaf</tissue>
    </source>
</reference>
<accession>A0AA38WJC4</accession>
<evidence type="ECO:0000313" key="7">
    <source>
        <dbReference type="EMBL" id="KAJ9563137.1"/>
    </source>
</evidence>
<feature type="domain" description="Glycosyl hydrolase family 32 C-terminal" evidence="6">
    <location>
        <begin position="399"/>
        <end position="601"/>
    </location>
</feature>
<proteinExistence type="inferred from homology"/>
<evidence type="ECO:0000313" key="8">
    <source>
        <dbReference type="Proteomes" id="UP001172457"/>
    </source>
</evidence>
<protein>
    <recommendedName>
        <fullName evidence="9">Beta-fructofuranosidase</fullName>
    </recommendedName>
</protein>
<evidence type="ECO:0000256" key="1">
    <source>
        <dbReference type="ARBA" id="ARBA00009902"/>
    </source>
</evidence>
<feature type="transmembrane region" description="Helical" evidence="4">
    <location>
        <begin position="649"/>
        <end position="667"/>
    </location>
</feature>
<keyword evidence="3" id="KW-0326">Glycosidase</keyword>
<dbReference type="PANTHER" id="PTHR31953">
    <property type="entry name" value="BETA-FRUCTOFURANOSIDASE, INSOLUBLE ISOENZYME CWINV1-RELATED"/>
    <property type="match status" value="1"/>
</dbReference>
<keyword evidence="4" id="KW-0472">Membrane</keyword>
<keyword evidence="4" id="KW-1133">Transmembrane helix</keyword>
<sequence length="1226" mass="139769">MDSVISNIETVGENVKMEEIDLQEMGCFNLFVWGVVGLVCFFPMLNYFNGGVMAFHKISPPALQHTSPVVIQDDYRTGYHFQPRKHWINAPLFYKGFYHLFYQYNPEGSVWGNIVWAHSVSEDLINWIPLEPAIQPSKPFDQFGCWSGSATILPDDKPVILYTGIIAEQPEPGYQVQNYAIPEDYNDPYLQRWIKPDDNPILKPTTENVSQFRDPTTAWKLNGQWEMTVGSKQDNTGVSYLYRSQDFINWTRVDHPLHQKEDTGMWECPDFYPVATTGKEGVDTTIVEGDIKHVFKVSLDTTRNEYYTIGTYDTKQDKYIPDEGMIDGWAGLRYDWGNFYASKSFYDPAKKRRILWGWSNESSTEDESVKKGWAGIQCIPRSVWLDPSGKQLLQWPVEELETLRSKNVQISNTELKQGDKVQVEGITAAQADVDVVFTLPDLSKAEPYDTNWDVTFPPESLARNICEIKGTTEQGGLGPFGLLTLTSKHFEEYTPVFFRIFNTPDTKRKVLLCSDARPSSENKHEYKPGFGGFVDLDLADNKISLRSLIDHSVVESFAAGGKTVITSRVYPTKALDDDNAYLYVFNNGTETVTVEKLDAWSMLKPIMNQKLLKTFKYFTSAVLVGVQGGAAAQGLCSSRDYKKMGCFKLFVWGVVGMVCFFPMLNYFNGGVMAFHKISPLLQHKSAVKVEDDYRTGYHFQPPKHWINAPMFYKGFYHLFYQYNPKGAVWGNIVWAHSVSEDLINWIPLDPAIEPSKPFDQFGCWSGSATILPDDRPVILYTGIIAKEPKPGYQVQNYAIPEDYNDPYLKRWIKPDDNPILKPTTENVSQFRDPTTAWKLNGKWEMTVGSKQDNTGVSYLYRSPDFINWTRVDHPLHHKEDTGMWECPDFYPVAKTGKEGLDTMIVEGDIKHVFKVSLDITRNEYYTIGNYDTKQDKYIPDEGMIDGWAGLRYDWGNFYASKSFYDPAKKRRILWGWSNESSTEHESVKKGWAGIQCIPRSVWLDPSGKQLLQWPVEELETLRDKNVQISNKELKQGDKVQVENITAAQADVDVVFTLPDLSKAEPYDTKWDTTFPPESLARNICEIKGTTERGGLGPFGLLTLTSKHFEEYTPVFFRIFNTPNTKRKVLMCSDARPSSENKHEYKPGFGGFVDLDLADNKISLRSLIDHSVVESFAAGGKTVITSRVYPTKALDDDNAHLYVFNNGTETITVEKLDAWSMKKPKMN</sequence>
<comment type="similarity">
    <text evidence="1">Belongs to the glycosyl hydrolase 32 family.</text>
</comment>
<dbReference type="Pfam" id="PF00251">
    <property type="entry name" value="Glyco_hydro_32N"/>
    <property type="match status" value="2"/>
</dbReference>
<name>A0AA38WJC4_9ASTR</name>
<dbReference type="GO" id="GO:0004553">
    <property type="term" value="F:hydrolase activity, hydrolyzing O-glycosyl compounds"/>
    <property type="evidence" value="ECO:0007669"/>
    <property type="project" value="InterPro"/>
</dbReference>
<evidence type="ECO:0000259" key="5">
    <source>
        <dbReference type="Pfam" id="PF00251"/>
    </source>
</evidence>